<evidence type="ECO:0000256" key="6">
    <source>
        <dbReference type="ARBA" id="ARBA00022679"/>
    </source>
</evidence>
<dbReference type="PANTHER" id="PTHR12998">
    <property type="entry name" value="TRNA:M(4)X MODIFICATION ENZYME TRM13 HOMOLOG"/>
    <property type="match status" value="1"/>
</dbReference>
<dbReference type="GeneID" id="28721695"/>
<dbReference type="PROSITE" id="PS51800">
    <property type="entry name" value="ZF_CHHC_U11_48K"/>
    <property type="match status" value="1"/>
</dbReference>
<evidence type="ECO:0000256" key="5">
    <source>
        <dbReference type="ARBA" id="ARBA00022603"/>
    </source>
</evidence>
<keyword evidence="7 15" id="KW-0949">S-adenosyl-L-methionine</keyword>
<dbReference type="OrthoDB" id="258806at2759"/>
<keyword evidence="9 15" id="KW-0479">Metal-binding</keyword>
<dbReference type="Pfam" id="PF11722">
    <property type="entry name" value="zf-TRM13_CCCH"/>
    <property type="match status" value="1"/>
</dbReference>
<evidence type="ECO:0000256" key="10">
    <source>
        <dbReference type="ARBA" id="ARBA00022771"/>
    </source>
</evidence>
<evidence type="ECO:0000256" key="12">
    <source>
        <dbReference type="ARBA" id="ARBA00048165"/>
    </source>
</evidence>
<evidence type="ECO:0000256" key="14">
    <source>
        <dbReference type="ARBA" id="ARBA00049393"/>
    </source>
</evidence>
<dbReference type="GO" id="GO:0030488">
    <property type="term" value="P:tRNA methylation"/>
    <property type="evidence" value="ECO:0007669"/>
    <property type="project" value="InterPro"/>
</dbReference>
<evidence type="ECO:0000256" key="7">
    <source>
        <dbReference type="ARBA" id="ARBA00022691"/>
    </source>
</evidence>
<keyword evidence="11 15" id="KW-0862">Zinc</keyword>
<evidence type="ECO:0000313" key="18">
    <source>
        <dbReference type="Proteomes" id="UP000243052"/>
    </source>
</evidence>
<dbReference type="Pfam" id="PF05206">
    <property type="entry name" value="TRM13"/>
    <property type="match status" value="1"/>
</dbReference>
<dbReference type="GO" id="GO:0106050">
    <property type="term" value="F:tRNA 2'-O-methyltransferase activity"/>
    <property type="evidence" value="ECO:0007669"/>
    <property type="project" value="UniProtKB-UniRule"/>
</dbReference>
<accession>A0A120K0R7</accession>
<comment type="similarity">
    <text evidence="2 15">Belongs to the methyltransferase TRM13 family.</text>
</comment>
<dbReference type="Pfam" id="PF05253">
    <property type="entry name" value="zf-U11-48K"/>
    <property type="match status" value="1"/>
</dbReference>
<evidence type="ECO:0000256" key="3">
    <source>
        <dbReference type="ARBA" id="ARBA00012810"/>
    </source>
</evidence>
<comment type="function">
    <text evidence="1 15">tRNA methylase which 2'-O-methylates cytidine(4) in tRNA(Pro) and tRNA(Gly)(GCC), and adenosine(4) in tRNA(His).</text>
</comment>
<keyword evidence="8 15" id="KW-0819">tRNA processing</keyword>
<dbReference type="STRING" id="45286.A0A120K0R7"/>
<evidence type="ECO:0000256" key="13">
    <source>
        <dbReference type="ARBA" id="ARBA00048635"/>
    </source>
</evidence>
<sequence>MESSNEAQDKIQKVEDQSDRLQCEFFLEKKKRRCGMTRSSQFQYCSEHLYLVKKNENSLLPGKNRVPCPLDPLHTVLEERLRLHLKKCNKATKNIAKLAETLSMPWYAENINCLPEGQFLEAEIPNDLTQNVLVAIPVLEAIFQGEFGDELPVDIRSNEQVELQRFPQLLGNKKHAIQHSSLIQHLKSNGLWCSRERKIVYIEFGCGRAELSRYVNQSVVLSQLTLDASNPDESHPEEPVTIPEFILIDRGTNRMKFDKKFNEDISDFYASYRPAVESVNDKSTKITRKKIDIKDLRLDALASSDCAHVAISKHLCGVATDLTIRCLLKSENMVTSLEGMLIAMCCRHVCDHAQYTNPGYIQSLLIKYNAELTYPVFFASLKKIATWAVCGRRPGFSDSDIGNHYTGLSILRREQLGEQARRLIDEGRRKYLQDKGYNVELFRYCSSEVTLENIAMLVTKKQSA</sequence>
<evidence type="ECO:0000256" key="15">
    <source>
        <dbReference type="RuleBase" id="RU367103"/>
    </source>
</evidence>
<dbReference type="InterPro" id="IPR022776">
    <property type="entry name" value="TRM13/UPF0224_CHHC_Znf_dom"/>
</dbReference>
<dbReference type="AlphaFoldDB" id="A0A120K0R7"/>
<evidence type="ECO:0000256" key="9">
    <source>
        <dbReference type="ARBA" id="ARBA00022723"/>
    </source>
</evidence>
<dbReference type="EC" id="2.1.1.225" evidence="3 15"/>
<keyword evidence="5 15" id="KW-0489">Methyltransferase</keyword>
<evidence type="ECO:0000256" key="1">
    <source>
        <dbReference type="ARBA" id="ARBA00002267"/>
    </source>
</evidence>
<dbReference type="PANTHER" id="PTHR12998:SF0">
    <property type="entry name" value="TRNA:M(4)X MODIFICATION ENZYME TRM13 HOMOLOG"/>
    <property type="match status" value="1"/>
</dbReference>
<evidence type="ECO:0000256" key="11">
    <source>
        <dbReference type="ARBA" id="ARBA00022833"/>
    </source>
</evidence>
<proteinExistence type="inferred from homology"/>
<keyword evidence="18" id="KW-1185">Reference proteome</keyword>
<dbReference type="RefSeq" id="XP_017985611.1">
    <property type="nucleotide sequence ID" value="XM_018130293.1"/>
</dbReference>
<gene>
    <name evidence="17" type="ORF">AW171_hschr2123</name>
</gene>
<name>A0A120K0R7_9SACH</name>
<dbReference type="Proteomes" id="UP000243052">
    <property type="component" value="Chromosome ii"/>
</dbReference>
<evidence type="ECO:0000259" key="16">
    <source>
        <dbReference type="PROSITE" id="PS51800"/>
    </source>
</evidence>
<keyword evidence="6 15" id="KW-0808">Transferase</keyword>
<dbReference type="InterPro" id="IPR039044">
    <property type="entry name" value="Trm13"/>
</dbReference>
<feature type="domain" description="CHHC U11-48K-type" evidence="16">
    <location>
        <begin position="65"/>
        <end position="92"/>
    </location>
</feature>
<comment type="catalytic activity">
    <reaction evidence="12 15">
        <text>cytidine(4) in tRNA(Pro) + S-adenosyl-L-methionine = 2'-O-methylcytidine(4) in tRNA(Pro) + S-adenosyl-L-homocysteine + H(+)</text>
        <dbReference type="Rhea" id="RHEA:32767"/>
        <dbReference type="Rhea" id="RHEA-COMP:10397"/>
        <dbReference type="Rhea" id="RHEA-COMP:10398"/>
        <dbReference type="ChEBI" id="CHEBI:15378"/>
        <dbReference type="ChEBI" id="CHEBI:57856"/>
        <dbReference type="ChEBI" id="CHEBI:59789"/>
        <dbReference type="ChEBI" id="CHEBI:74495"/>
        <dbReference type="ChEBI" id="CHEBI:82748"/>
        <dbReference type="EC" id="2.1.1.225"/>
    </reaction>
</comment>
<comment type="catalytic activity">
    <reaction evidence="13 15">
        <text>cytidine(4) in tRNA(Gly)(GCC) + S-adenosyl-L-methionine = 2'-O-methylcytidine(4) in tRNA(Gly)(GCC) + S-adenosyl-L-homocysteine + H(+)</text>
        <dbReference type="Rhea" id="RHEA:43192"/>
        <dbReference type="Rhea" id="RHEA-COMP:10399"/>
        <dbReference type="Rhea" id="RHEA-COMP:10400"/>
        <dbReference type="ChEBI" id="CHEBI:15378"/>
        <dbReference type="ChEBI" id="CHEBI:57856"/>
        <dbReference type="ChEBI" id="CHEBI:59789"/>
        <dbReference type="ChEBI" id="CHEBI:74495"/>
        <dbReference type="ChEBI" id="CHEBI:82748"/>
        <dbReference type="EC" id="2.1.1.225"/>
    </reaction>
</comment>
<dbReference type="GO" id="GO:0008270">
    <property type="term" value="F:zinc ion binding"/>
    <property type="evidence" value="ECO:0007669"/>
    <property type="project" value="UniProtKB-KW"/>
</dbReference>
<dbReference type="InterPro" id="IPR021721">
    <property type="entry name" value="Znf_CCCH-type_TRM13"/>
</dbReference>
<evidence type="ECO:0000256" key="4">
    <source>
        <dbReference type="ARBA" id="ARBA00015883"/>
    </source>
</evidence>
<protein>
    <recommendedName>
        <fullName evidence="4 15">tRNA:m(4)X modification enzyme TRM13</fullName>
        <ecNumber evidence="3 15">2.1.1.225</ecNumber>
    </recommendedName>
</protein>
<comment type="catalytic activity">
    <reaction evidence="14 15">
        <text>adenosine(4) in tRNA(His) + S-adenosyl-L-methionine = 2'-O-methyladenosine(4) in tRNA(His) + S-adenosyl-L-homocysteine + H(+)</text>
        <dbReference type="Rhea" id="RHEA:43196"/>
        <dbReference type="Rhea" id="RHEA-COMP:10401"/>
        <dbReference type="Rhea" id="RHEA-COMP:10402"/>
        <dbReference type="ChEBI" id="CHEBI:15378"/>
        <dbReference type="ChEBI" id="CHEBI:57856"/>
        <dbReference type="ChEBI" id="CHEBI:59789"/>
        <dbReference type="ChEBI" id="CHEBI:74411"/>
        <dbReference type="ChEBI" id="CHEBI:74477"/>
        <dbReference type="EC" id="2.1.1.225"/>
    </reaction>
</comment>
<evidence type="ECO:0000313" key="17">
    <source>
        <dbReference type="EMBL" id="AMD18615.1"/>
    </source>
</evidence>
<organism evidence="17 18">
    <name type="scientific">Eremothecium sinecaudum</name>
    <dbReference type="NCBI Taxonomy" id="45286"/>
    <lineage>
        <taxon>Eukaryota</taxon>
        <taxon>Fungi</taxon>
        <taxon>Dikarya</taxon>
        <taxon>Ascomycota</taxon>
        <taxon>Saccharomycotina</taxon>
        <taxon>Saccharomycetes</taxon>
        <taxon>Saccharomycetales</taxon>
        <taxon>Saccharomycetaceae</taxon>
        <taxon>Eremothecium</taxon>
    </lineage>
</organism>
<keyword evidence="10 15" id="KW-0863">Zinc-finger</keyword>
<dbReference type="EMBL" id="CP014242">
    <property type="protein sequence ID" value="AMD18615.1"/>
    <property type="molecule type" value="Genomic_DNA"/>
</dbReference>
<dbReference type="InterPro" id="IPR007871">
    <property type="entry name" value="Methyltransferase_TRM13"/>
</dbReference>
<reference evidence="17 18" key="1">
    <citation type="submission" date="2016-01" db="EMBL/GenBank/DDBJ databases">
        <title>Genome sequence of the yeast Holleya sinecauda.</title>
        <authorList>
            <person name="Dietrich F.S."/>
        </authorList>
    </citation>
    <scope>NUCLEOTIDE SEQUENCE [LARGE SCALE GENOMIC DNA]</scope>
    <source>
        <strain evidence="17 18">ATCC 58844</strain>
    </source>
</reference>
<evidence type="ECO:0000256" key="2">
    <source>
        <dbReference type="ARBA" id="ARBA00005265"/>
    </source>
</evidence>
<evidence type="ECO:0000256" key="8">
    <source>
        <dbReference type="ARBA" id="ARBA00022694"/>
    </source>
</evidence>